<dbReference type="AlphaFoldDB" id="A0A3M4VNA0"/>
<comment type="caution">
    <text evidence="3">The sequence shown here is derived from an EMBL/GenBank/DDBJ whole genome shotgun (WGS) entry which is preliminary data.</text>
</comment>
<dbReference type="EMBL" id="BLWA01000001">
    <property type="protein sequence ID" value="GFM90150.1"/>
    <property type="molecule type" value="Genomic_DNA"/>
</dbReference>
<dbReference type="EMBL" id="RBRY01000135">
    <property type="protein sequence ID" value="RMR53113.1"/>
    <property type="molecule type" value="Genomic_DNA"/>
</dbReference>
<dbReference type="Proteomes" id="UP000278332">
    <property type="component" value="Unassembled WGS sequence"/>
</dbReference>
<gene>
    <name evidence="3" type="ORF">ALP84_02465</name>
    <name evidence="2" type="ORF">PSCICP_01220</name>
</gene>
<dbReference type="GeneID" id="93659116"/>
<evidence type="ECO:0000313" key="5">
    <source>
        <dbReference type="Proteomes" id="UP000614982"/>
    </source>
</evidence>
<reference evidence="3 4" key="1">
    <citation type="submission" date="2018-08" db="EMBL/GenBank/DDBJ databases">
        <title>Recombination of ecologically and evolutionarily significant loci maintains genetic cohesion in the Pseudomonas syringae species complex.</title>
        <authorList>
            <person name="Dillon M."/>
            <person name="Thakur S."/>
            <person name="Almeida R.N.D."/>
            <person name="Weir B.S."/>
            <person name="Guttman D.S."/>
        </authorList>
    </citation>
    <scope>NUCLEOTIDE SEQUENCE [LARGE SCALE GENOMIC DNA]</scope>
    <source>
        <strain evidence="3 4">ICMP 6917</strain>
    </source>
</reference>
<dbReference type="Pfam" id="PF20232">
    <property type="entry name" value="T6SS_FHA_C"/>
    <property type="match status" value="1"/>
</dbReference>
<organism evidence="3 4">
    <name type="scientific">Pseudomonas cichorii</name>
    <dbReference type="NCBI Taxonomy" id="36746"/>
    <lineage>
        <taxon>Bacteria</taxon>
        <taxon>Pseudomonadati</taxon>
        <taxon>Pseudomonadota</taxon>
        <taxon>Gammaproteobacteria</taxon>
        <taxon>Pseudomonadales</taxon>
        <taxon>Pseudomonadaceae</taxon>
        <taxon>Pseudomonas</taxon>
    </lineage>
</organism>
<keyword evidence="5" id="KW-1185">Reference proteome</keyword>
<evidence type="ECO:0000313" key="4">
    <source>
        <dbReference type="Proteomes" id="UP000278332"/>
    </source>
</evidence>
<dbReference type="InterPro" id="IPR046883">
    <property type="entry name" value="T6SS_FHA_C"/>
</dbReference>
<feature type="domain" description="Type VI secretion system FHA" evidence="1">
    <location>
        <begin position="76"/>
        <end position="240"/>
    </location>
</feature>
<reference evidence="2 5" key="2">
    <citation type="submission" date="2020-05" db="EMBL/GenBank/DDBJ databases">
        <title>Genetic diversity of Pseudomonas cichorii.</title>
        <authorList>
            <person name="Tani S."/>
            <person name="Yagi H."/>
            <person name="Hashimoto S."/>
            <person name="Iiyama K."/>
            <person name="Furuya N."/>
        </authorList>
    </citation>
    <scope>NUCLEOTIDE SEQUENCE [LARGE SCALE GENOMIC DNA]</scope>
    <source>
        <strain evidence="2 5">LMG 2162</strain>
    </source>
</reference>
<protein>
    <recommendedName>
        <fullName evidence="1">Type VI secretion system FHA domain-containing protein</fullName>
    </recommendedName>
</protein>
<proteinExistence type="predicted"/>
<dbReference type="RefSeq" id="WP_051427728.1">
    <property type="nucleotide sequence ID" value="NZ_BLVV01000001.1"/>
</dbReference>
<evidence type="ECO:0000313" key="3">
    <source>
        <dbReference type="EMBL" id="RMR53113.1"/>
    </source>
</evidence>
<dbReference type="OrthoDB" id="273564at2"/>
<evidence type="ECO:0000259" key="1">
    <source>
        <dbReference type="Pfam" id="PF20232"/>
    </source>
</evidence>
<dbReference type="Proteomes" id="UP000614982">
    <property type="component" value="Unassembled WGS sequence"/>
</dbReference>
<evidence type="ECO:0000313" key="2">
    <source>
        <dbReference type="EMBL" id="GFM90150.1"/>
    </source>
</evidence>
<accession>A0A3M4VNA0</accession>
<name>A0A3M4VNA0_PSECI</name>
<sequence length="253" mass="28184">MENFFEGMNTSLDPLAAMDMKALPGAPLQAGYGIDHAPVDSESLLLPALIDCPFAEPCQGESQTLTGDFWKAFGDALGINIDHLEPSARQVLALNTARLFRHCISGIKDNLRTRRELKSELQLAPEGMGPIERATDVSAAVDGVLNGKFPVSSLVQDFRALQAHQVAMLDASRTMARLTLEQFSPQQLTWKFEQDGGLSLLQTAGKRWRAYVRHYHSLEQEGEWEKRLLVSNFAHAYEEQIRLINTLYLDTQG</sequence>